<evidence type="ECO:0000313" key="1">
    <source>
        <dbReference type="EMBL" id="QNK39454.1"/>
    </source>
</evidence>
<accession>A0A7G8T763</accession>
<name>A0A7G8T763_9FIRM</name>
<organism evidence="1 2">
    <name type="scientific">Caproicibacter fermentans</name>
    <dbReference type="NCBI Taxonomy" id="2576756"/>
    <lineage>
        <taxon>Bacteria</taxon>
        <taxon>Bacillati</taxon>
        <taxon>Bacillota</taxon>
        <taxon>Clostridia</taxon>
        <taxon>Eubacteriales</taxon>
        <taxon>Acutalibacteraceae</taxon>
        <taxon>Caproicibacter</taxon>
    </lineage>
</organism>
<dbReference type="Proteomes" id="UP000515909">
    <property type="component" value="Chromosome"/>
</dbReference>
<reference evidence="1 2" key="1">
    <citation type="submission" date="2020-08" db="EMBL/GenBank/DDBJ databases">
        <title>The isolate Caproiciproducens sp. 7D4C2 produces n-caproate at mildly acidic conditions from hexoses: genome and rBOX comparison with related strains and chain-elongating bacteria.</title>
        <authorList>
            <person name="Esquivel-Elizondo S."/>
            <person name="Bagci C."/>
            <person name="Temovska M."/>
            <person name="Jeon B.S."/>
            <person name="Bessarab I."/>
            <person name="Williams R.B.H."/>
            <person name="Huson D.H."/>
            <person name="Angenent L.T."/>
        </authorList>
    </citation>
    <scope>NUCLEOTIDE SEQUENCE [LARGE SCALE GENOMIC DNA]</scope>
    <source>
        <strain evidence="1 2">7D4C2</strain>
    </source>
</reference>
<proteinExistence type="predicted"/>
<dbReference type="EMBL" id="CP060286">
    <property type="protein sequence ID" value="QNK39454.1"/>
    <property type="molecule type" value="Genomic_DNA"/>
</dbReference>
<gene>
    <name evidence="1" type="ORF">HCR03_11920</name>
</gene>
<dbReference type="KEGG" id="cfem:HCR03_11920"/>
<protein>
    <submittedName>
        <fullName evidence="1">Uncharacterized protein</fullName>
    </submittedName>
</protein>
<dbReference type="AlphaFoldDB" id="A0A7G8T763"/>
<sequence>MWNRPAMVLWVSVRIQNPPGKRRFAFGVPVPTLLLCQWADMAEDVLTAAKWFPGVRNRLDFIPAAAIAAAIRQTAREFSRSGPTDLVDVDVESPGGHRVQVKCLLR</sequence>
<evidence type="ECO:0000313" key="2">
    <source>
        <dbReference type="Proteomes" id="UP000515909"/>
    </source>
</evidence>
<dbReference type="RefSeq" id="WP_187034369.1">
    <property type="nucleotide sequence ID" value="NZ_CP060286.1"/>
</dbReference>